<dbReference type="Gene3D" id="1.20.1250.20">
    <property type="entry name" value="MFS general substrate transporter like domains"/>
    <property type="match status" value="1"/>
</dbReference>
<feature type="transmembrane region" description="Helical" evidence="5">
    <location>
        <begin position="81"/>
        <end position="106"/>
    </location>
</feature>
<feature type="transmembrane region" description="Helical" evidence="5">
    <location>
        <begin position="261"/>
        <end position="281"/>
    </location>
</feature>
<feature type="transmembrane region" description="Helical" evidence="5">
    <location>
        <begin position="323"/>
        <end position="344"/>
    </location>
</feature>
<dbReference type="Proteomes" id="UP001519363">
    <property type="component" value="Unassembled WGS sequence"/>
</dbReference>
<feature type="transmembrane region" description="Helical" evidence="5">
    <location>
        <begin position="224"/>
        <end position="249"/>
    </location>
</feature>
<dbReference type="PROSITE" id="PS50850">
    <property type="entry name" value="MFS"/>
    <property type="match status" value="1"/>
</dbReference>
<comment type="caution">
    <text evidence="7">The sequence shown here is derived from an EMBL/GenBank/DDBJ whole genome shotgun (WGS) entry which is preliminary data.</text>
</comment>
<name>A0ABS5AAY6_9PSEU</name>
<accession>A0ABS5AAY6</accession>
<evidence type="ECO:0000313" key="7">
    <source>
        <dbReference type="EMBL" id="MBP2473457.1"/>
    </source>
</evidence>
<dbReference type="InterPro" id="IPR036259">
    <property type="entry name" value="MFS_trans_sf"/>
</dbReference>
<organism evidence="7 8">
    <name type="scientific">Crossiella equi</name>
    <dbReference type="NCBI Taxonomy" id="130796"/>
    <lineage>
        <taxon>Bacteria</taxon>
        <taxon>Bacillati</taxon>
        <taxon>Actinomycetota</taxon>
        <taxon>Actinomycetes</taxon>
        <taxon>Pseudonocardiales</taxon>
        <taxon>Pseudonocardiaceae</taxon>
        <taxon>Crossiella</taxon>
    </lineage>
</organism>
<keyword evidence="3 5" id="KW-1133">Transmembrane helix</keyword>
<reference evidence="7 8" key="1">
    <citation type="submission" date="2021-03" db="EMBL/GenBank/DDBJ databases">
        <title>Sequencing the genomes of 1000 actinobacteria strains.</title>
        <authorList>
            <person name="Klenk H.-P."/>
        </authorList>
    </citation>
    <scope>NUCLEOTIDE SEQUENCE [LARGE SCALE GENOMIC DNA]</scope>
    <source>
        <strain evidence="7 8">DSM 44580</strain>
    </source>
</reference>
<evidence type="ECO:0000256" key="5">
    <source>
        <dbReference type="SAM" id="Phobius"/>
    </source>
</evidence>
<dbReference type="PRINTS" id="PR01035">
    <property type="entry name" value="TCRTETA"/>
</dbReference>
<evidence type="ECO:0000256" key="1">
    <source>
        <dbReference type="ARBA" id="ARBA00004651"/>
    </source>
</evidence>
<feature type="transmembrane region" description="Helical" evidence="5">
    <location>
        <begin position="184"/>
        <end position="203"/>
    </location>
</feature>
<evidence type="ECO:0000259" key="6">
    <source>
        <dbReference type="PROSITE" id="PS50850"/>
    </source>
</evidence>
<dbReference type="SUPFAM" id="SSF103473">
    <property type="entry name" value="MFS general substrate transporter"/>
    <property type="match status" value="1"/>
</dbReference>
<feature type="transmembrane region" description="Helical" evidence="5">
    <location>
        <begin position="157"/>
        <end position="178"/>
    </location>
</feature>
<dbReference type="Pfam" id="PF07690">
    <property type="entry name" value="MFS_1"/>
    <property type="match status" value="1"/>
</dbReference>
<comment type="subcellular location">
    <subcellularLocation>
        <location evidence="1">Cell membrane</location>
        <topology evidence="1">Multi-pass membrane protein</topology>
    </subcellularLocation>
</comment>
<feature type="transmembrane region" description="Helical" evidence="5">
    <location>
        <begin position="293"/>
        <end position="317"/>
    </location>
</feature>
<feature type="transmembrane region" description="Helical" evidence="5">
    <location>
        <begin position="351"/>
        <end position="373"/>
    </location>
</feature>
<evidence type="ECO:0000313" key="8">
    <source>
        <dbReference type="Proteomes" id="UP001519363"/>
    </source>
</evidence>
<gene>
    <name evidence="7" type="ORF">JOF53_002329</name>
</gene>
<dbReference type="EMBL" id="JAGIOO010000001">
    <property type="protein sequence ID" value="MBP2473457.1"/>
    <property type="molecule type" value="Genomic_DNA"/>
</dbReference>
<dbReference type="InterPro" id="IPR020846">
    <property type="entry name" value="MFS_dom"/>
</dbReference>
<feature type="transmembrane region" description="Helical" evidence="5">
    <location>
        <begin position="49"/>
        <end position="69"/>
    </location>
</feature>
<dbReference type="PANTHER" id="PTHR23546">
    <property type="entry name" value="TRANSPORT PROTEIN"/>
    <property type="match status" value="1"/>
</dbReference>
<evidence type="ECO:0000256" key="3">
    <source>
        <dbReference type="ARBA" id="ARBA00022989"/>
    </source>
</evidence>
<dbReference type="InterPro" id="IPR011701">
    <property type="entry name" value="MFS"/>
</dbReference>
<evidence type="ECO:0000256" key="2">
    <source>
        <dbReference type="ARBA" id="ARBA00022692"/>
    </source>
</evidence>
<protein>
    <submittedName>
        <fullName evidence="7">MFS family permease</fullName>
    </submittedName>
</protein>
<evidence type="ECO:0000256" key="4">
    <source>
        <dbReference type="ARBA" id="ARBA00023136"/>
    </source>
</evidence>
<feature type="transmembrane region" description="Helical" evidence="5">
    <location>
        <begin position="379"/>
        <end position="398"/>
    </location>
</feature>
<proteinExistence type="predicted"/>
<dbReference type="InterPro" id="IPR001958">
    <property type="entry name" value="Tet-R_TetA/multi-R_MdtG-like"/>
</dbReference>
<sequence length="414" mass="42531">MSAQPAAPADVRPVSLLPVYLAIFGVYTGQQILTPVLPPLARELGLTEVQLGVVFSVAAGLVVVSSSFWGRLTEVRGRKPVLVACMLGAALGLALFTALATVGLSGTLSTTAVFVLVLLFRSVLFGFAWAGVPVAAQSYVADVTTGEQERVRAISKIGAAQGLSLVLGPALGGLLAAGGLLLPMYVAPVVIVVFACLVWLRLPREQRHTERVRPPRLSPFDARLWPFLLTSFGLFLSLGVMQITVAFLLQDTLRLSPEETAALAGVAMLCAGLPFLLVQAAAVPKLGWAPARLLRTGVAVAALGFLGIVLGSGLAVILAGLALVGVGLGLAVPGCTAAPTLLVAANEQGAVAGLGSAANAATFVIGPLIGTALYRLGPVYPYLTAFGVLALLFVFTLLHPGIRATPGVSPAGRR</sequence>
<feature type="domain" description="Major facilitator superfamily (MFS) profile" evidence="6">
    <location>
        <begin position="15"/>
        <end position="402"/>
    </location>
</feature>
<feature type="transmembrane region" description="Helical" evidence="5">
    <location>
        <begin position="12"/>
        <end position="29"/>
    </location>
</feature>
<feature type="transmembrane region" description="Helical" evidence="5">
    <location>
        <begin position="112"/>
        <end position="136"/>
    </location>
</feature>
<keyword evidence="4 5" id="KW-0472">Membrane</keyword>
<dbReference type="PANTHER" id="PTHR23546:SF1">
    <property type="entry name" value="MEMBRANE PROTEIN"/>
    <property type="match status" value="1"/>
</dbReference>
<keyword evidence="2 5" id="KW-0812">Transmembrane</keyword>
<dbReference type="RefSeq" id="WP_086787528.1">
    <property type="nucleotide sequence ID" value="NZ_JAGIOO010000001.1"/>
</dbReference>
<keyword evidence="8" id="KW-1185">Reference proteome</keyword>